<feature type="compositionally biased region" description="Polar residues" evidence="4">
    <location>
        <begin position="215"/>
        <end position="232"/>
    </location>
</feature>
<gene>
    <name evidence="6" type="ORF">RRG08_023351</name>
</gene>
<evidence type="ECO:0000256" key="3">
    <source>
        <dbReference type="ARBA" id="ARBA00023134"/>
    </source>
</evidence>
<dbReference type="Pfam" id="PF04548">
    <property type="entry name" value="AIG1"/>
    <property type="match status" value="1"/>
</dbReference>
<evidence type="ECO:0000256" key="2">
    <source>
        <dbReference type="ARBA" id="ARBA00022741"/>
    </source>
</evidence>
<sequence>MASSIPAVNVHLIGKQGSGKSATGNSILQKKAFRTALSGEAVTVEFKTEAVSYGSHRLFIWDGPGVTENQKQTVEIVKNMHDTVYRAKTEHHVLLWVIRYGEQCSVVDEYLLKQLTKTFGEKFLKANSAVIVTFKDSFDSDVEECGLNFESWMYQQTGFFKKLCQMCEYKVVPINNRKRADEQIQNLLPFLLKTSEPIEVITAQQPQQPQQPQQLTVGNSTRELPEPQTSGRGKQDPATLYSGQAMLRDDDRGILNLKTHIDELIHILSKDTQKTKLASLEKIRNKLETCNLTEKGHVLEAVRREVEREIAMCQASMRQDHQTKQYMNRLRQLLQSSPNDLGPLA</sequence>
<evidence type="ECO:0000313" key="7">
    <source>
        <dbReference type="Proteomes" id="UP001283361"/>
    </source>
</evidence>
<feature type="region of interest" description="Disordered" evidence="4">
    <location>
        <begin position="203"/>
        <end position="238"/>
    </location>
</feature>
<evidence type="ECO:0000256" key="4">
    <source>
        <dbReference type="SAM" id="MobiDB-lite"/>
    </source>
</evidence>
<dbReference type="Proteomes" id="UP001283361">
    <property type="component" value="Unassembled WGS sequence"/>
</dbReference>
<dbReference type="InterPro" id="IPR045058">
    <property type="entry name" value="GIMA/IAN/Toc"/>
</dbReference>
<dbReference type="GO" id="GO:0005525">
    <property type="term" value="F:GTP binding"/>
    <property type="evidence" value="ECO:0007669"/>
    <property type="project" value="UniProtKB-KW"/>
</dbReference>
<dbReference type="InterPro" id="IPR027417">
    <property type="entry name" value="P-loop_NTPase"/>
</dbReference>
<dbReference type="SUPFAM" id="SSF52540">
    <property type="entry name" value="P-loop containing nucleoside triphosphate hydrolases"/>
    <property type="match status" value="1"/>
</dbReference>
<organism evidence="6 7">
    <name type="scientific">Elysia crispata</name>
    <name type="common">lettuce slug</name>
    <dbReference type="NCBI Taxonomy" id="231223"/>
    <lineage>
        <taxon>Eukaryota</taxon>
        <taxon>Metazoa</taxon>
        <taxon>Spiralia</taxon>
        <taxon>Lophotrochozoa</taxon>
        <taxon>Mollusca</taxon>
        <taxon>Gastropoda</taxon>
        <taxon>Heterobranchia</taxon>
        <taxon>Euthyneura</taxon>
        <taxon>Panpulmonata</taxon>
        <taxon>Sacoglossa</taxon>
        <taxon>Placobranchoidea</taxon>
        <taxon>Plakobranchidae</taxon>
        <taxon>Elysia</taxon>
    </lineage>
</organism>
<comment type="similarity">
    <text evidence="1">Belongs to the TRAFAC class TrmE-Era-EngA-EngB-Septin-like GTPase superfamily. AIG1/Toc34/Toc159-like paraseptin GTPase family. IAN subfamily.</text>
</comment>
<protein>
    <recommendedName>
        <fullName evidence="5">AIG1-type G domain-containing protein</fullName>
    </recommendedName>
</protein>
<proteinExistence type="inferred from homology"/>
<feature type="domain" description="AIG1-type G" evidence="5">
    <location>
        <begin position="5"/>
        <end position="220"/>
    </location>
</feature>
<evidence type="ECO:0000259" key="5">
    <source>
        <dbReference type="PROSITE" id="PS51720"/>
    </source>
</evidence>
<dbReference type="PANTHER" id="PTHR10903">
    <property type="entry name" value="GTPASE, IMAP FAMILY MEMBER-RELATED"/>
    <property type="match status" value="1"/>
</dbReference>
<evidence type="ECO:0000256" key="1">
    <source>
        <dbReference type="ARBA" id="ARBA00008535"/>
    </source>
</evidence>
<keyword evidence="7" id="KW-1185">Reference proteome</keyword>
<dbReference type="Gene3D" id="3.40.50.300">
    <property type="entry name" value="P-loop containing nucleotide triphosphate hydrolases"/>
    <property type="match status" value="1"/>
</dbReference>
<feature type="compositionally biased region" description="Low complexity" evidence="4">
    <location>
        <begin position="204"/>
        <end position="214"/>
    </location>
</feature>
<keyword evidence="3" id="KW-0342">GTP-binding</keyword>
<comment type="caution">
    <text evidence="6">The sequence shown here is derived from an EMBL/GenBank/DDBJ whole genome shotgun (WGS) entry which is preliminary data.</text>
</comment>
<dbReference type="PANTHER" id="PTHR10903:SF184">
    <property type="entry name" value="GTP-BINDING PROTEIN A"/>
    <property type="match status" value="1"/>
</dbReference>
<evidence type="ECO:0000313" key="6">
    <source>
        <dbReference type="EMBL" id="KAK3803635.1"/>
    </source>
</evidence>
<dbReference type="PROSITE" id="PS51720">
    <property type="entry name" value="G_AIG1"/>
    <property type="match status" value="1"/>
</dbReference>
<dbReference type="AlphaFoldDB" id="A0AAE1BD04"/>
<keyword evidence="2" id="KW-0547">Nucleotide-binding</keyword>
<reference evidence="6" key="1">
    <citation type="journal article" date="2023" name="G3 (Bethesda)">
        <title>A reference genome for the long-term kleptoplast-retaining sea slug Elysia crispata morphotype clarki.</title>
        <authorList>
            <person name="Eastman K.E."/>
            <person name="Pendleton A.L."/>
            <person name="Shaikh M.A."/>
            <person name="Suttiyut T."/>
            <person name="Ogas R."/>
            <person name="Tomko P."/>
            <person name="Gavelis G."/>
            <person name="Widhalm J.R."/>
            <person name="Wisecaver J.H."/>
        </authorList>
    </citation>
    <scope>NUCLEOTIDE SEQUENCE</scope>
    <source>
        <strain evidence="6">ECLA1</strain>
    </source>
</reference>
<name>A0AAE1BD04_9GAST</name>
<dbReference type="InterPro" id="IPR006703">
    <property type="entry name" value="G_AIG1"/>
</dbReference>
<accession>A0AAE1BD04</accession>
<dbReference type="EMBL" id="JAWDGP010000113">
    <property type="protein sequence ID" value="KAK3803635.1"/>
    <property type="molecule type" value="Genomic_DNA"/>
</dbReference>